<reference evidence="1" key="1">
    <citation type="journal article" date="2015" name="Nature">
        <title>Complex archaea that bridge the gap between prokaryotes and eukaryotes.</title>
        <authorList>
            <person name="Spang A."/>
            <person name="Saw J.H."/>
            <person name="Jorgensen S.L."/>
            <person name="Zaremba-Niedzwiedzka K."/>
            <person name="Martijn J."/>
            <person name="Lind A.E."/>
            <person name="van Eijk R."/>
            <person name="Schleper C."/>
            <person name="Guy L."/>
            <person name="Ettema T.J."/>
        </authorList>
    </citation>
    <scope>NUCLEOTIDE SEQUENCE</scope>
</reference>
<protein>
    <submittedName>
        <fullName evidence="1">Uncharacterized protein</fullName>
    </submittedName>
</protein>
<comment type="caution">
    <text evidence="1">The sequence shown here is derived from an EMBL/GenBank/DDBJ whole genome shotgun (WGS) entry which is preliminary data.</text>
</comment>
<sequence length="135" mass="15394">MMIKKIRRYAVCCLVITIVLAGVVIVSEFPAPQEKKVTGYVLVAVPLNPPGYVFYVARAFKNKRACKEKADAYIARKNYFHPICYSLSLSESPKCVVRWADANITLQKMYWGAGGVWERVYGTPWWSNVDTCYRS</sequence>
<gene>
    <name evidence="1" type="ORF">LCGC14_1633320</name>
</gene>
<name>A0A0F9I1Z7_9ZZZZ</name>
<evidence type="ECO:0000313" key="1">
    <source>
        <dbReference type="EMBL" id="KKM21646.1"/>
    </source>
</evidence>
<dbReference type="AlphaFoldDB" id="A0A0F9I1Z7"/>
<organism evidence="1">
    <name type="scientific">marine sediment metagenome</name>
    <dbReference type="NCBI Taxonomy" id="412755"/>
    <lineage>
        <taxon>unclassified sequences</taxon>
        <taxon>metagenomes</taxon>
        <taxon>ecological metagenomes</taxon>
    </lineage>
</organism>
<dbReference type="EMBL" id="LAZR01013507">
    <property type="protein sequence ID" value="KKM21646.1"/>
    <property type="molecule type" value="Genomic_DNA"/>
</dbReference>
<accession>A0A0F9I1Z7</accession>
<proteinExistence type="predicted"/>